<name>A0ACD5H9T1_9PROT</name>
<gene>
    <name evidence="1" type="ORF">GL267_006630</name>
</gene>
<dbReference type="EMBL" id="CP127523">
    <property type="protein sequence ID" value="XRI70353.1"/>
    <property type="molecule type" value="Genomic_DNA"/>
</dbReference>
<dbReference type="Proteomes" id="UP000470022">
    <property type="component" value="Chromosome"/>
</dbReference>
<keyword evidence="2" id="KW-1185">Reference proteome</keyword>
<reference evidence="1" key="1">
    <citation type="submission" date="2023-06" db="EMBL/GenBank/DDBJ databases">
        <title>Complete and circular genome of Acidithiobacillus ferrianus DSM 107098.</title>
        <authorList>
            <person name="Norris P.R."/>
            <person name="Falagan C."/>
            <person name="Moya-Beltran A."/>
            <person name="Castro M."/>
            <person name="Quatrini R."/>
            <person name="Johnson D.B."/>
        </authorList>
    </citation>
    <scope>NUCLEOTIDE SEQUENCE</scope>
    <source>
        <strain evidence="1">MG</strain>
    </source>
</reference>
<accession>A0ACD5H9T1</accession>
<evidence type="ECO:0000313" key="2">
    <source>
        <dbReference type="Proteomes" id="UP000470022"/>
    </source>
</evidence>
<evidence type="ECO:0000313" key="1">
    <source>
        <dbReference type="EMBL" id="XRI70353.1"/>
    </source>
</evidence>
<sequence>MSCNIIGIVTGALGQRWFDVSILGEEAHAGPTPIILRRDALLAAADIVAEVRAIAENYAPDSRGTVGYLEVFPNSRNVIPGKVKLSIDFRARDQETLDAMSLDLRSRCLRDEVSFNVKISLNEVVNFKPQDFNESLVNEVRASADKCGYSNQEIVSGAGHDAVYLAGITPAAMIFIPCKDGLSHNELESISVDHAEAGCNVLLKTVISLAGGNS</sequence>
<protein>
    <submittedName>
        <fullName evidence="1">M20/M25/M40 family metallo-hydrolase</fullName>
    </submittedName>
</protein>
<proteinExistence type="predicted"/>
<organism evidence="1 2">
    <name type="scientific">Acidithiobacillus ferrianus</name>
    <dbReference type="NCBI Taxonomy" id="2678518"/>
    <lineage>
        <taxon>Bacteria</taxon>
        <taxon>Pseudomonadati</taxon>
        <taxon>Pseudomonadota</taxon>
        <taxon>Acidithiobacillia</taxon>
        <taxon>Acidithiobacillales</taxon>
        <taxon>Acidithiobacillaceae</taxon>
        <taxon>Acidithiobacillus</taxon>
    </lineage>
</organism>